<dbReference type="GeneID" id="116945517"/>
<dbReference type="Proteomes" id="UP001318040">
    <property type="component" value="Chromosome 2"/>
</dbReference>
<dbReference type="RefSeq" id="XP_032815752.1">
    <property type="nucleotide sequence ID" value="XM_032959861.1"/>
</dbReference>
<feature type="transmembrane region" description="Helical" evidence="11">
    <location>
        <begin position="194"/>
        <end position="215"/>
    </location>
</feature>
<comment type="similarity">
    <text evidence="9">Belongs to the connexin family.</text>
</comment>
<dbReference type="SMART" id="SM01089">
    <property type="entry name" value="Connexin_CCC"/>
    <property type="match status" value="1"/>
</dbReference>
<dbReference type="Gene3D" id="1.20.1440.80">
    <property type="entry name" value="Gap junction channel protein cysteine-rich domain"/>
    <property type="match status" value="1"/>
</dbReference>
<evidence type="ECO:0000256" key="2">
    <source>
        <dbReference type="ARBA" id="ARBA00004651"/>
    </source>
</evidence>
<evidence type="ECO:0000256" key="9">
    <source>
        <dbReference type="RuleBase" id="RU000630"/>
    </source>
</evidence>
<evidence type="ECO:0000256" key="6">
    <source>
        <dbReference type="ARBA" id="ARBA00022949"/>
    </source>
</evidence>
<dbReference type="PANTHER" id="PTHR11984:SF5">
    <property type="entry name" value="GAP JUNCTION DELTA-3 PROTEIN"/>
    <property type="match status" value="1"/>
</dbReference>
<keyword evidence="14" id="KW-1185">Reference proteome</keyword>
<dbReference type="InterPro" id="IPR017990">
    <property type="entry name" value="Connexin_CS"/>
</dbReference>
<feature type="transmembrane region" description="Helical" evidence="11">
    <location>
        <begin position="77"/>
        <end position="98"/>
    </location>
</feature>
<dbReference type="InterPro" id="IPR019570">
    <property type="entry name" value="Connexin_CCC"/>
</dbReference>
<organism evidence="14 15">
    <name type="scientific">Petromyzon marinus</name>
    <name type="common">Sea lamprey</name>
    <dbReference type="NCBI Taxonomy" id="7757"/>
    <lineage>
        <taxon>Eukaryota</taxon>
        <taxon>Metazoa</taxon>
        <taxon>Chordata</taxon>
        <taxon>Craniata</taxon>
        <taxon>Vertebrata</taxon>
        <taxon>Cyclostomata</taxon>
        <taxon>Hyperoartia</taxon>
        <taxon>Petromyzontiformes</taxon>
        <taxon>Petromyzontidae</taxon>
        <taxon>Petromyzon</taxon>
    </lineage>
</organism>
<sequence>MGEWSFLGDLLEAVNAHSTMTGRLWLMIFIIFRVLVIATIGDNLYEDEQEAFICNTLQPGCNQVCYDKAFPMSHFRFWVFQIVVLAAPSLSFIAFAIHSQTKEEKAERIVEKKPFQSMEEQKKWEKSRSNREARRHAMYAVHVVLKLVLEIGCLVSQYFVYGFTINAHFPCERFPCPNKVDCFVSRPTEKNVFLLYYFVVNVFSALLCFVEINLIGLKTLRRRLKHVVGTDSDEEYNHAPPSFSSAVTFPDTKRMNGHVVSVAMQNIDHLSVSTRDISRQQNMSNAAHENSTSMMEPLLMEMQRQSEKSGNGLIRSRAGSQSVLST</sequence>
<dbReference type="PANTHER" id="PTHR11984">
    <property type="entry name" value="CONNEXIN"/>
    <property type="match status" value="1"/>
</dbReference>
<evidence type="ECO:0000259" key="12">
    <source>
        <dbReference type="SMART" id="SM00037"/>
    </source>
</evidence>
<evidence type="ECO:0000256" key="10">
    <source>
        <dbReference type="SAM" id="MobiDB-lite"/>
    </source>
</evidence>
<feature type="domain" description="Connexin N-terminal" evidence="12">
    <location>
        <begin position="43"/>
        <end position="76"/>
    </location>
</feature>
<accession>A0AAJ7WZQ5</accession>
<comment type="subunit">
    <text evidence="9">A connexon is composed of a hexamer of connexins.</text>
</comment>
<feature type="domain" description="Connexin cysteine-rich" evidence="13">
    <location>
        <begin position="149"/>
        <end position="215"/>
    </location>
</feature>
<evidence type="ECO:0000256" key="4">
    <source>
        <dbReference type="ARBA" id="ARBA00022692"/>
    </source>
</evidence>
<evidence type="ECO:0000313" key="15">
    <source>
        <dbReference type="RefSeq" id="XP_032815752.1"/>
    </source>
</evidence>
<dbReference type="GO" id="GO:0005922">
    <property type="term" value="C:connexin complex"/>
    <property type="evidence" value="ECO:0007669"/>
    <property type="project" value="InterPro"/>
</dbReference>
<evidence type="ECO:0000256" key="3">
    <source>
        <dbReference type="ARBA" id="ARBA00022475"/>
    </source>
</evidence>
<dbReference type="InterPro" id="IPR013092">
    <property type="entry name" value="Connexin_N"/>
</dbReference>
<keyword evidence="4 9" id="KW-0812">Transmembrane</keyword>
<gene>
    <name evidence="15" type="primary">LOC116945517</name>
</gene>
<evidence type="ECO:0000256" key="8">
    <source>
        <dbReference type="ARBA" id="ARBA00023136"/>
    </source>
</evidence>
<evidence type="ECO:0000256" key="11">
    <source>
        <dbReference type="SAM" id="Phobius"/>
    </source>
</evidence>
<protein>
    <recommendedName>
        <fullName evidence="9">Gap junction protein</fullName>
    </recommendedName>
</protein>
<dbReference type="PROSITE" id="PS00407">
    <property type="entry name" value="CONNEXINS_1"/>
    <property type="match status" value="1"/>
</dbReference>
<evidence type="ECO:0000259" key="13">
    <source>
        <dbReference type="SMART" id="SM01089"/>
    </source>
</evidence>
<reference evidence="15" key="1">
    <citation type="submission" date="2025-08" db="UniProtKB">
        <authorList>
            <consortium name="RefSeq"/>
        </authorList>
    </citation>
    <scope>IDENTIFICATION</scope>
    <source>
        <tissue evidence="15">Sperm</tissue>
    </source>
</reference>
<dbReference type="AlphaFoldDB" id="A0AAJ7WZQ5"/>
<keyword evidence="5 9" id="KW-0303">Gap junction</keyword>
<comment type="subcellular location">
    <subcellularLocation>
        <location evidence="1">Cell junction</location>
        <location evidence="1">Gap junction</location>
    </subcellularLocation>
    <subcellularLocation>
        <location evidence="2 9">Cell membrane</location>
        <topology evidence="2 9">Multi-pass membrane protein</topology>
    </subcellularLocation>
</comment>
<dbReference type="InterPro" id="IPR000500">
    <property type="entry name" value="Connexin"/>
</dbReference>
<evidence type="ECO:0000256" key="1">
    <source>
        <dbReference type="ARBA" id="ARBA00004610"/>
    </source>
</evidence>
<evidence type="ECO:0000256" key="5">
    <source>
        <dbReference type="ARBA" id="ARBA00022868"/>
    </source>
</evidence>
<dbReference type="PROSITE" id="PS00408">
    <property type="entry name" value="CONNEXINS_2"/>
    <property type="match status" value="1"/>
</dbReference>
<evidence type="ECO:0000313" key="14">
    <source>
        <dbReference type="Proteomes" id="UP001318040"/>
    </source>
</evidence>
<dbReference type="PRINTS" id="PR00206">
    <property type="entry name" value="CONNEXIN"/>
</dbReference>
<feature type="transmembrane region" description="Helical" evidence="11">
    <location>
        <begin position="24"/>
        <end position="41"/>
    </location>
</feature>
<keyword evidence="8 11" id="KW-0472">Membrane</keyword>
<dbReference type="Pfam" id="PF00029">
    <property type="entry name" value="Connexin"/>
    <property type="match status" value="1"/>
</dbReference>
<name>A0AAJ7WZQ5_PETMA</name>
<comment type="function">
    <text evidence="9">One gap junction consists of a cluster of closely packed pairs of transmembrane channels, the connexons, through which materials of low MW diffuse from one cell to a neighboring cell.</text>
</comment>
<dbReference type="GO" id="GO:0086077">
    <property type="term" value="F:gap junction channel activity involved in AV node cell-bundle of His cell electrical coupling"/>
    <property type="evidence" value="ECO:0007669"/>
    <property type="project" value="TreeGrafter"/>
</dbReference>
<keyword evidence="6" id="KW-0965">Cell junction</keyword>
<dbReference type="GO" id="GO:0007267">
    <property type="term" value="P:cell-cell signaling"/>
    <property type="evidence" value="ECO:0007669"/>
    <property type="project" value="TreeGrafter"/>
</dbReference>
<feature type="transmembrane region" description="Helical" evidence="11">
    <location>
        <begin position="137"/>
        <end position="160"/>
    </location>
</feature>
<keyword evidence="7 11" id="KW-1133">Transmembrane helix</keyword>
<proteinExistence type="inferred from homology"/>
<keyword evidence="3" id="KW-1003">Cell membrane</keyword>
<feature type="region of interest" description="Disordered" evidence="10">
    <location>
        <begin position="303"/>
        <end position="326"/>
    </location>
</feature>
<evidence type="ECO:0000256" key="7">
    <source>
        <dbReference type="ARBA" id="ARBA00022989"/>
    </source>
</evidence>
<dbReference type="SMART" id="SM00037">
    <property type="entry name" value="CNX"/>
    <property type="match status" value="1"/>
</dbReference>
<dbReference type="KEGG" id="pmrn:116945517"/>
<dbReference type="InterPro" id="IPR038359">
    <property type="entry name" value="Connexin_N_sf"/>
</dbReference>